<dbReference type="InterPro" id="IPR015421">
    <property type="entry name" value="PyrdxlP-dep_Trfase_major"/>
</dbReference>
<evidence type="ECO:0000256" key="6">
    <source>
        <dbReference type="ARBA" id="ARBA00022679"/>
    </source>
</evidence>
<evidence type="ECO:0000256" key="5">
    <source>
        <dbReference type="ARBA" id="ARBA00022576"/>
    </source>
</evidence>
<evidence type="ECO:0000256" key="10">
    <source>
        <dbReference type="ARBA" id="ARBA00030857"/>
    </source>
</evidence>
<dbReference type="GO" id="GO:0005739">
    <property type="term" value="C:mitochondrion"/>
    <property type="evidence" value="ECO:0007669"/>
    <property type="project" value="TreeGrafter"/>
</dbReference>
<keyword evidence="5" id="KW-0032">Aminotransferase</keyword>
<dbReference type="EC" id="2.6.1.22" evidence="3"/>
<dbReference type="Gene3D" id="3.90.1150.10">
    <property type="entry name" value="Aspartate Aminotransferase, domain 1"/>
    <property type="match status" value="1"/>
</dbReference>
<proteinExistence type="inferred from homology"/>
<evidence type="ECO:0000256" key="4">
    <source>
        <dbReference type="ARBA" id="ARBA00012912"/>
    </source>
</evidence>
<evidence type="ECO:0000256" key="1">
    <source>
        <dbReference type="ARBA" id="ARBA00001933"/>
    </source>
</evidence>
<dbReference type="CDD" id="cd00610">
    <property type="entry name" value="OAT_like"/>
    <property type="match status" value="1"/>
</dbReference>
<name>A0A1B6GQH7_9HEMI</name>
<dbReference type="InterPro" id="IPR015424">
    <property type="entry name" value="PyrdxlP-dep_Trfase"/>
</dbReference>
<dbReference type="GO" id="GO:0009450">
    <property type="term" value="P:gamma-aminobutyric acid catabolic process"/>
    <property type="evidence" value="ECO:0007669"/>
    <property type="project" value="TreeGrafter"/>
</dbReference>
<keyword evidence="6" id="KW-0808">Transferase</keyword>
<dbReference type="PANTHER" id="PTHR43206">
    <property type="entry name" value="AMINOTRANSFERASE"/>
    <property type="match status" value="1"/>
</dbReference>
<dbReference type="GO" id="GO:0034386">
    <property type="term" value="F:4-aminobutyrate:2-oxoglutarate transaminase activity"/>
    <property type="evidence" value="ECO:0007669"/>
    <property type="project" value="UniProtKB-EC"/>
</dbReference>
<dbReference type="FunFam" id="3.40.640.10:FF:000029">
    <property type="entry name" value="4-aminobutyrate aminotransferase, mitochondrial"/>
    <property type="match status" value="1"/>
</dbReference>
<dbReference type="EMBL" id="GECZ01005067">
    <property type="protein sequence ID" value="JAS64702.1"/>
    <property type="molecule type" value="Transcribed_RNA"/>
</dbReference>
<dbReference type="NCBIfam" id="TIGR00699">
    <property type="entry name" value="GABAtrns_euk"/>
    <property type="match status" value="1"/>
</dbReference>
<gene>
    <name evidence="13" type="ORF">g.22801</name>
</gene>
<dbReference type="AlphaFoldDB" id="A0A1B6GQH7"/>
<dbReference type="InterPro" id="IPR005814">
    <property type="entry name" value="Aminotrans_3"/>
</dbReference>
<protein>
    <recommendedName>
        <fullName evidence="10">(S)-3-amino-2-methylpropionate transaminase</fullName>
        <ecNumber evidence="4">2.6.1.19</ecNumber>
        <ecNumber evidence="3">2.6.1.22</ecNumber>
    </recommendedName>
    <alternativeName>
        <fullName evidence="11">GABA aminotransferase</fullName>
    </alternativeName>
    <alternativeName>
        <fullName evidence="9">Gamma-amino-N-butyrate transaminase</fullName>
    </alternativeName>
    <alternativeName>
        <fullName evidence="8">L-AIBAT</fullName>
    </alternativeName>
</protein>
<evidence type="ECO:0000256" key="8">
    <source>
        <dbReference type="ARBA" id="ARBA00029760"/>
    </source>
</evidence>
<dbReference type="InterPro" id="IPR015422">
    <property type="entry name" value="PyrdxlP-dep_Trfase_small"/>
</dbReference>
<sequence>MLITNYKLAKVVSAVRNAVLTSQAVRVSKSLGSLQEEPKGPSVVTSNIPGPKSLSLLSELSKIQQAGTVQLFGDYERSVGNYFVDVDGNVLLDVYQQIASLPLGYSHPDVLRVFSNPRNMKTMVNRPSLGIFPGADWPTKLNSVLLNVAPPGLNHVVTMMCGSCSNEHAFKLVFGWYRHKQRGGHDKFSQEEIDSCLQNKAPGSPPLTILSFEGAFHGRTFGALLCTSSKYIQKIDIPSMDWPRAHFPVYKYPLEENMRENRQEDDKCLAEVEELIEKYNKNGKPVAGIITEPIQAEGGDNHASPEFFQRLQKIAKEKGAALLLDEVQTGGGATGKFWCHEHFNLESPPDIVTFSKKMTIGGFYHTAEIMPKIPFRVLNTWMGDPGRLLLLEAVLKVVQRDNLLSLVRESGAVLMEGLQQLQTQHPNLLNALRGRGTFISINCPSAKVRDDVVNRLKMKGILTGGCGERGIRFRPALTFQPHHAHIVLDRLQQVLRELAF</sequence>
<comment type="cofactor">
    <cofactor evidence="1">
        <name>pyridoxal 5'-phosphate</name>
        <dbReference type="ChEBI" id="CHEBI:597326"/>
    </cofactor>
</comment>
<dbReference type="GO" id="GO:0047298">
    <property type="term" value="F:(S)-3-amino-2-methylpropionate transaminase activity"/>
    <property type="evidence" value="ECO:0007669"/>
    <property type="project" value="UniProtKB-EC"/>
</dbReference>
<evidence type="ECO:0000256" key="11">
    <source>
        <dbReference type="ARBA" id="ARBA00031787"/>
    </source>
</evidence>
<accession>A0A1B6GQH7</accession>
<dbReference type="GO" id="GO:0030170">
    <property type="term" value="F:pyridoxal phosphate binding"/>
    <property type="evidence" value="ECO:0007669"/>
    <property type="project" value="InterPro"/>
</dbReference>
<dbReference type="PANTHER" id="PTHR43206:SF1">
    <property type="entry name" value="4-AMINOBUTYRATE AMINOTRANSFERASE, MITOCHONDRIAL"/>
    <property type="match status" value="1"/>
</dbReference>
<keyword evidence="7 12" id="KW-0663">Pyridoxal phosphate</keyword>
<organism evidence="13">
    <name type="scientific">Cuerna arida</name>
    <dbReference type="NCBI Taxonomy" id="1464854"/>
    <lineage>
        <taxon>Eukaryota</taxon>
        <taxon>Metazoa</taxon>
        <taxon>Ecdysozoa</taxon>
        <taxon>Arthropoda</taxon>
        <taxon>Hexapoda</taxon>
        <taxon>Insecta</taxon>
        <taxon>Pterygota</taxon>
        <taxon>Neoptera</taxon>
        <taxon>Paraneoptera</taxon>
        <taxon>Hemiptera</taxon>
        <taxon>Auchenorrhyncha</taxon>
        <taxon>Membracoidea</taxon>
        <taxon>Cicadellidae</taxon>
        <taxon>Cicadellinae</taxon>
        <taxon>Proconiini</taxon>
        <taxon>Cuerna</taxon>
    </lineage>
</organism>
<evidence type="ECO:0000256" key="3">
    <source>
        <dbReference type="ARBA" id="ARBA00012876"/>
    </source>
</evidence>
<evidence type="ECO:0000256" key="2">
    <source>
        <dbReference type="ARBA" id="ARBA00008954"/>
    </source>
</evidence>
<dbReference type="SUPFAM" id="SSF53383">
    <property type="entry name" value="PLP-dependent transferases"/>
    <property type="match status" value="1"/>
</dbReference>
<dbReference type="Gene3D" id="3.40.640.10">
    <property type="entry name" value="Type I PLP-dependent aspartate aminotransferase-like (Major domain)"/>
    <property type="match status" value="1"/>
</dbReference>
<evidence type="ECO:0000313" key="13">
    <source>
        <dbReference type="EMBL" id="JAS64702.1"/>
    </source>
</evidence>
<evidence type="ECO:0000256" key="7">
    <source>
        <dbReference type="ARBA" id="ARBA00022898"/>
    </source>
</evidence>
<reference evidence="13" key="1">
    <citation type="submission" date="2015-11" db="EMBL/GenBank/DDBJ databases">
        <title>De novo transcriptome assembly of four potential Pierce s Disease insect vectors from Arizona vineyards.</title>
        <authorList>
            <person name="Tassone E.E."/>
        </authorList>
    </citation>
    <scope>NUCLEOTIDE SEQUENCE</scope>
</reference>
<dbReference type="InterPro" id="IPR004631">
    <property type="entry name" value="4NH2But_aminotransferase_euk"/>
</dbReference>
<comment type="similarity">
    <text evidence="2 12">Belongs to the class-III pyridoxal-phosphate-dependent aminotransferase family.</text>
</comment>
<evidence type="ECO:0000256" key="9">
    <source>
        <dbReference type="ARBA" id="ARBA00030204"/>
    </source>
</evidence>
<evidence type="ECO:0000256" key="12">
    <source>
        <dbReference type="RuleBase" id="RU003560"/>
    </source>
</evidence>
<dbReference type="PIRSF" id="PIRSF000521">
    <property type="entry name" value="Transaminase_4ab_Lys_Orn"/>
    <property type="match status" value="1"/>
</dbReference>
<dbReference type="Pfam" id="PF00202">
    <property type="entry name" value="Aminotran_3"/>
    <property type="match status" value="1"/>
</dbReference>
<dbReference type="EC" id="2.6.1.19" evidence="4"/>